<gene>
    <name evidence="1" type="ORF">RT717_15210</name>
</gene>
<protein>
    <submittedName>
        <fullName evidence="1">DUF6261 family protein</fullName>
    </submittedName>
</protein>
<dbReference type="EMBL" id="CP136051">
    <property type="protein sequence ID" value="WOK04428.1"/>
    <property type="molecule type" value="Genomic_DNA"/>
</dbReference>
<name>A0ABZ0IHC4_9BACT</name>
<dbReference type="Pfam" id="PF19775">
    <property type="entry name" value="DUF6261"/>
    <property type="match status" value="1"/>
</dbReference>
<evidence type="ECO:0000313" key="2">
    <source>
        <dbReference type="Proteomes" id="UP001302349"/>
    </source>
</evidence>
<reference evidence="1 2" key="1">
    <citation type="journal article" date="2023" name="Microbiol. Resour. Announc.">
        <title>Complete Genome Sequence of Imperialibacter roseus strain P4T.</title>
        <authorList>
            <person name="Tizabi D.R."/>
            <person name="Bachvaroff T."/>
            <person name="Hill R.T."/>
        </authorList>
    </citation>
    <scope>NUCLEOTIDE SEQUENCE [LARGE SCALE GENOMIC DNA]</scope>
    <source>
        <strain evidence="1 2">P4T</strain>
    </source>
</reference>
<keyword evidence="2" id="KW-1185">Reference proteome</keyword>
<accession>A0ABZ0IHC4</accession>
<dbReference type="Proteomes" id="UP001302349">
    <property type="component" value="Chromosome"/>
</dbReference>
<proteinExistence type="predicted"/>
<dbReference type="InterPro" id="IPR046228">
    <property type="entry name" value="DUF6261"/>
</dbReference>
<evidence type="ECO:0000313" key="1">
    <source>
        <dbReference type="EMBL" id="WOK04428.1"/>
    </source>
</evidence>
<organism evidence="1 2">
    <name type="scientific">Imperialibacter roseus</name>
    <dbReference type="NCBI Taxonomy" id="1324217"/>
    <lineage>
        <taxon>Bacteria</taxon>
        <taxon>Pseudomonadati</taxon>
        <taxon>Bacteroidota</taxon>
        <taxon>Cytophagia</taxon>
        <taxon>Cytophagales</taxon>
        <taxon>Flammeovirgaceae</taxon>
        <taxon>Imperialibacter</taxon>
    </lineage>
</organism>
<sequence>MAGGIMRWSVGLGDLSLRSATLRSDGLVWRLWWLGEFYPIVAPLSANKKPLCIFIDQLLFRLPMIDKVHINSLPNSDFSKFMNEVLDIAAKNDPATLKVQKQEEKLRAIMGQADEMFQAREGFKMAEKLAMLDMRRDRAITGIITYVNALTYHFDESTVRHAEKLHMHLEDYGGEAIARENYDSETASIRSILRDWETKPALKVAVTALKLEDWAKALEADNDAFDEQYQTRTGEAPAPSPDALRTKRLEAITAYYELCEHIAAYHVVKKGAEPFSKTVKELNALIKRYNNLPSR</sequence>
<dbReference type="RefSeq" id="WP_317487238.1">
    <property type="nucleotide sequence ID" value="NZ_CP136051.1"/>
</dbReference>